<proteinExistence type="predicted"/>
<dbReference type="AlphaFoldDB" id="A0A1L7XU54"/>
<evidence type="ECO:0000313" key="3">
    <source>
        <dbReference type="Proteomes" id="UP000184330"/>
    </source>
</evidence>
<evidence type="ECO:0000313" key="2">
    <source>
        <dbReference type="EMBL" id="CZR68555.1"/>
    </source>
</evidence>
<keyword evidence="3" id="KW-1185">Reference proteome</keyword>
<gene>
    <name evidence="2" type="ORF">PAC_18454</name>
</gene>
<dbReference type="OrthoDB" id="3029470at2759"/>
<feature type="region of interest" description="Disordered" evidence="1">
    <location>
        <begin position="235"/>
        <end position="269"/>
    </location>
</feature>
<accession>A0A1L7XU54</accession>
<organism evidence="2 3">
    <name type="scientific">Phialocephala subalpina</name>
    <dbReference type="NCBI Taxonomy" id="576137"/>
    <lineage>
        <taxon>Eukaryota</taxon>
        <taxon>Fungi</taxon>
        <taxon>Dikarya</taxon>
        <taxon>Ascomycota</taxon>
        <taxon>Pezizomycotina</taxon>
        <taxon>Leotiomycetes</taxon>
        <taxon>Helotiales</taxon>
        <taxon>Mollisiaceae</taxon>
        <taxon>Phialocephala</taxon>
        <taxon>Phialocephala fortinii species complex</taxon>
    </lineage>
</organism>
<dbReference type="EMBL" id="FJOG01000056">
    <property type="protein sequence ID" value="CZR68555.1"/>
    <property type="molecule type" value="Genomic_DNA"/>
</dbReference>
<protein>
    <submittedName>
        <fullName evidence="2">Uncharacterized protein</fullName>
    </submittedName>
</protein>
<sequence>MSTESQSRAFDVERCIELHNQLVQIGWEGSGQNFEDAEMQTWWEMYGTDCDEQDLTPRLIPEIVEFLKGALQPDPEDTRHDSPYQNFFYYIQGLAIPETILSENFILEGLDEEPPRYVLLYHVTDLKSHPCGILFDQQTEKARTVFSITIDDTIVPEEDRPWMPLQTILGQYLEMIELGKVITAPGDDSDDEVDEDLRDEETVKMERKPWTLQSHSKKILDRTLTAYQNLLRTIEERLPNHSRDSPPSSPPRKRQRGEQEPITEAKDNEFGEAVSALISSNQVSESSFVVKFLQQLTHPTRPELKFIAPGLRLPTPESLSDQPFQNIDFHASRYYNPILLFPTNSHETTFPDRNQNPFRDPYDKDRTSFPSGVWISESILEGGDFDDACRLLLPRHVIGREGKETEHHAKSTDGFILEDSDGEGLAAGLYQTSCNPFIPRHEVELFRVLEHWVQMVQSGRWEVGAEGVSGGIEKWKEADESDDGSELYQLDLAW</sequence>
<dbReference type="Proteomes" id="UP000184330">
    <property type="component" value="Unassembled WGS sequence"/>
</dbReference>
<name>A0A1L7XU54_9HELO</name>
<evidence type="ECO:0000256" key="1">
    <source>
        <dbReference type="SAM" id="MobiDB-lite"/>
    </source>
</evidence>
<reference evidence="2 3" key="1">
    <citation type="submission" date="2016-03" db="EMBL/GenBank/DDBJ databases">
        <authorList>
            <person name="Ploux O."/>
        </authorList>
    </citation>
    <scope>NUCLEOTIDE SEQUENCE [LARGE SCALE GENOMIC DNA]</scope>
    <source>
        <strain evidence="2 3">UAMH 11012</strain>
    </source>
</reference>
<feature type="compositionally biased region" description="Basic and acidic residues" evidence="1">
    <location>
        <begin position="235"/>
        <end position="244"/>
    </location>
</feature>
<feature type="compositionally biased region" description="Basic and acidic residues" evidence="1">
    <location>
        <begin position="256"/>
        <end position="269"/>
    </location>
</feature>